<comment type="caution">
    <text evidence="2">The sequence shown here is derived from an EMBL/GenBank/DDBJ whole genome shotgun (WGS) entry which is preliminary data.</text>
</comment>
<sequence length="46" mass="4802">MRVLTGNPGSSSVKLVVRRRPIDASTPPHQPLSPELAAGAGGPRDR</sequence>
<dbReference type="RefSeq" id="WP_158104425.1">
    <property type="nucleotide sequence ID" value="NZ_JADBEG010000001.1"/>
</dbReference>
<organism evidence="2 3">
    <name type="scientific">Amycolatopsis lexingtonensis</name>
    <dbReference type="NCBI Taxonomy" id="218822"/>
    <lineage>
        <taxon>Bacteria</taxon>
        <taxon>Bacillati</taxon>
        <taxon>Actinomycetota</taxon>
        <taxon>Actinomycetes</taxon>
        <taxon>Pseudonocardiales</taxon>
        <taxon>Pseudonocardiaceae</taxon>
        <taxon>Amycolatopsis</taxon>
    </lineage>
</organism>
<evidence type="ECO:0000256" key="1">
    <source>
        <dbReference type="SAM" id="MobiDB-lite"/>
    </source>
</evidence>
<dbReference type="EMBL" id="JADBEG010000001">
    <property type="protein sequence ID" value="MBE1496145.1"/>
    <property type="molecule type" value="Genomic_DNA"/>
</dbReference>
<keyword evidence="3" id="KW-1185">Reference proteome</keyword>
<feature type="region of interest" description="Disordered" evidence="1">
    <location>
        <begin position="1"/>
        <end position="46"/>
    </location>
</feature>
<name>A0ABR9HZ09_9PSEU</name>
<evidence type="ECO:0000313" key="2">
    <source>
        <dbReference type="EMBL" id="MBE1496145.1"/>
    </source>
</evidence>
<dbReference type="Proteomes" id="UP000631670">
    <property type="component" value="Unassembled WGS sequence"/>
</dbReference>
<reference evidence="2 3" key="1">
    <citation type="submission" date="2020-10" db="EMBL/GenBank/DDBJ databases">
        <title>Sequencing the genomes of 1000 actinobacteria strains.</title>
        <authorList>
            <person name="Klenk H.-P."/>
        </authorList>
    </citation>
    <scope>NUCLEOTIDE SEQUENCE [LARGE SCALE GENOMIC DNA]</scope>
    <source>
        <strain evidence="2 3">DSM 44653</strain>
    </source>
</reference>
<accession>A0ABR9HZ09</accession>
<protein>
    <submittedName>
        <fullName evidence="2">Uncharacterized protein</fullName>
    </submittedName>
</protein>
<gene>
    <name evidence="2" type="ORF">H4696_003245</name>
</gene>
<proteinExistence type="predicted"/>
<evidence type="ECO:0000313" key="3">
    <source>
        <dbReference type="Proteomes" id="UP000631670"/>
    </source>
</evidence>